<keyword evidence="2 12" id="KW-0031">Aminopeptidase</keyword>
<dbReference type="Gene3D" id="3.40.630.10">
    <property type="entry name" value="Zn peptidases"/>
    <property type="match status" value="1"/>
</dbReference>
<organism evidence="12 13">
    <name type="scientific">Heyndrickxia coagulans</name>
    <name type="common">Weizmannia coagulans</name>
    <dbReference type="NCBI Taxonomy" id="1398"/>
    <lineage>
        <taxon>Bacteria</taxon>
        <taxon>Bacillati</taxon>
        <taxon>Bacillota</taxon>
        <taxon>Bacilli</taxon>
        <taxon>Bacillales</taxon>
        <taxon>Bacillaceae</taxon>
        <taxon>Heyndrickxia</taxon>
    </lineage>
</organism>
<dbReference type="Pfam" id="PF02789">
    <property type="entry name" value="Peptidase_M17_N"/>
    <property type="match status" value="1"/>
</dbReference>
<feature type="domain" description="Peptidase M17 leucyl aminopeptidase N-terminal" evidence="11">
    <location>
        <begin position="27"/>
        <end position="146"/>
    </location>
</feature>
<dbReference type="GO" id="GO:0030145">
    <property type="term" value="F:manganese ion binding"/>
    <property type="evidence" value="ECO:0007669"/>
    <property type="project" value="InterPro"/>
</dbReference>
<dbReference type="AlphaFoldDB" id="A0AAN0T382"/>
<evidence type="ECO:0000256" key="2">
    <source>
        <dbReference type="ARBA" id="ARBA00022438"/>
    </source>
</evidence>
<evidence type="ECO:0000313" key="13">
    <source>
        <dbReference type="Proteomes" id="UP000032024"/>
    </source>
</evidence>
<dbReference type="GO" id="GO:0006508">
    <property type="term" value="P:proteolysis"/>
    <property type="evidence" value="ECO:0007669"/>
    <property type="project" value="UniProtKB-KW"/>
</dbReference>
<evidence type="ECO:0000259" key="10">
    <source>
        <dbReference type="Pfam" id="PF00883"/>
    </source>
</evidence>
<dbReference type="PANTHER" id="PTHR11963">
    <property type="entry name" value="LEUCINE AMINOPEPTIDASE-RELATED"/>
    <property type="match status" value="1"/>
</dbReference>
<dbReference type="PRINTS" id="PR00481">
    <property type="entry name" value="LAMNOPPTDASE"/>
</dbReference>
<evidence type="ECO:0000256" key="3">
    <source>
        <dbReference type="ARBA" id="ARBA00022670"/>
    </source>
</evidence>
<name>A0AAN0T382_HEYCO</name>
<dbReference type="InterPro" id="IPR043472">
    <property type="entry name" value="Macro_dom-like"/>
</dbReference>
<sequence length="672" mass="71227">MFEICTGDPFECREDCLVIGLQQVPKKFDGLLEKLDNRFDGELTELVKSGDLSAHAGSLSVIHTLGKLPVKRLLFIGLGNPKKIRKEHLKRMFGKAVKHILKMRWATAAVFLDTFCAGTINGEEAAQLLGEAAPMAAYQFAGYKRQPNIPEVQLEKVAVYIRAAGKKPEPVENVTNVHSRVAGKAETQLENADHVSGPGRPENVEHVSTNGKAEARLENAEHVRVNGKAGAQPIQNANPHWGAAGKAEGRLRNAEQASAARKTEGRLGNAKHVNAPRKAKGRPGNAEHVNVAGEAEIRPENIGHAGAAGKAKGRPVKNASLQTGTYRNTDLPGETVGTALHRGYVFGKGVNTARTLVNTPVNIWTPVRLAEYAASLAEKYAFEVEILKKTEMEKLGMGAILAAAGESKEPPNMIVLRYAGEREWGNVLALVGTGAVIDGCTPGANVGMAGAAAILGAMEVVGERKPAKNVVAVLPVTGNRINGTTGGVPANDGQGKMPVETGTVITSMNGKTIEVRDNGASGLLMLADAVTYAKQYGASQIVDVATLTMDVVSALGRDKTGAVANCDTFFERVLESAKEAGEFIWRFPVTEADIENVRSSKIADLNGWPGSEGRVIENGAFIGAFAEDTPWVHLEMSGTALTGKETDLGPAGATGVMVRTLAVLAEKMAEQD</sequence>
<dbReference type="Proteomes" id="UP000032024">
    <property type="component" value="Chromosome"/>
</dbReference>
<protein>
    <recommendedName>
        <fullName evidence="7">Probable cytosol aminopeptidase</fullName>
    </recommendedName>
    <alternativeName>
        <fullName evidence="8">Leucine aminopeptidase</fullName>
    </alternativeName>
    <alternativeName>
        <fullName evidence="5">Leucyl aminopeptidase</fullName>
    </alternativeName>
</protein>
<keyword evidence="13" id="KW-1185">Reference proteome</keyword>
<keyword evidence="3" id="KW-0645">Protease</keyword>
<reference evidence="13" key="1">
    <citation type="submission" date="2015-01" db="EMBL/GenBank/DDBJ databases">
        <title>Comparative genome analysis of Bacillus coagulans HM-08, Clostridium butyricum HM-68, Bacillus subtilis HM-66 and Bacillus paralicheniformis BL-09.</title>
        <authorList>
            <person name="Zhang H."/>
        </authorList>
    </citation>
    <scope>NUCLEOTIDE SEQUENCE [LARGE SCALE GENOMIC DNA]</scope>
    <source>
        <strain evidence="13">HM-08</strain>
    </source>
</reference>
<dbReference type="EMBL" id="CP010525">
    <property type="protein sequence ID" value="AJO22017.1"/>
    <property type="molecule type" value="Genomic_DNA"/>
</dbReference>
<evidence type="ECO:0000256" key="4">
    <source>
        <dbReference type="ARBA" id="ARBA00022801"/>
    </source>
</evidence>
<evidence type="ECO:0000256" key="5">
    <source>
        <dbReference type="ARBA" id="ARBA00033172"/>
    </source>
</evidence>
<dbReference type="SUPFAM" id="SSF53187">
    <property type="entry name" value="Zn-dependent exopeptidases"/>
    <property type="match status" value="1"/>
</dbReference>
<evidence type="ECO:0000256" key="1">
    <source>
        <dbReference type="ARBA" id="ARBA00009528"/>
    </source>
</evidence>
<dbReference type="Gene3D" id="3.40.220.10">
    <property type="entry name" value="Leucine Aminopeptidase, subunit E, domain 1"/>
    <property type="match status" value="1"/>
</dbReference>
<evidence type="ECO:0000256" key="9">
    <source>
        <dbReference type="SAM" id="MobiDB-lite"/>
    </source>
</evidence>
<evidence type="ECO:0000256" key="7">
    <source>
        <dbReference type="ARBA" id="ARBA00050021"/>
    </source>
</evidence>
<dbReference type="PANTHER" id="PTHR11963:SF23">
    <property type="entry name" value="CYTOSOL AMINOPEPTIDASE"/>
    <property type="match status" value="1"/>
</dbReference>
<comment type="function">
    <text evidence="6">Presumably involved in the processing and regular turnover of intracellular proteins. Catalyzes the removal of unsubstituted N-terminal amino acids from various peptides.</text>
</comment>
<keyword evidence="4" id="KW-0378">Hydrolase</keyword>
<accession>A0AAN0T382</accession>
<dbReference type="RefSeq" id="WP_035184156.1">
    <property type="nucleotide sequence ID" value="NZ_CP010525.1"/>
</dbReference>
<evidence type="ECO:0000256" key="8">
    <source>
        <dbReference type="ARBA" id="ARBA00050061"/>
    </source>
</evidence>
<feature type="region of interest" description="Disordered" evidence="9">
    <location>
        <begin position="231"/>
        <end position="286"/>
    </location>
</feature>
<gene>
    <name evidence="12" type="ORF">SB48_HM08orf01899</name>
</gene>
<dbReference type="InterPro" id="IPR000819">
    <property type="entry name" value="Peptidase_M17_C"/>
</dbReference>
<proteinExistence type="inferred from homology"/>
<evidence type="ECO:0000259" key="11">
    <source>
        <dbReference type="Pfam" id="PF02789"/>
    </source>
</evidence>
<dbReference type="Pfam" id="PF00883">
    <property type="entry name" value="Peptidase_M17"/>
    <property type="match status" value="1"/>
</dbReference>
<evidence type="ECO:0000313" key="12">
    <source>
        <dbReference type="EMBL" id="AJO22017.1"/>
    </source>
</evidence>
<feature type="domain" description="Cytosol aminopeptidase" evidence="10">
    <location>
        <begin position="351"/>
        <end position="661"/>
    </location>
</feature>
<dbReference type="SUPFAM" id="SSF52949">
    <property type="entry name" value="Macro domain-like"/>
    <property type="match status" value="1"/>
</dbReference>
<dbReference type="GO" id="GO:0005737">
    <property type="term" value="C:cytoplasm"/>
    <property type="evidence" value="ECO:0007669"/>
    <property type="project" value="InterPro"/>
</dbReference>
<dbReference type="GO" id="GO:0070006">
    <property type="term" value="F:metalloaminopeptidase activity"/>
    <property type="evidence" value="ECO:0007669"/>
    <property type="project" value="InterPro"/>
</dbReference>
<evidence type="ECO:0000256" key="6">
    <source>
        <dbReference type="ARBA" id="ARBA00049972"/>
    </source>
</evidence>
<comment type="similarity">
    <text evidence="1">Belongs to the peptidase M17 family.</text>
</comment>
<dbReference type="InterPro" id="IPR011356">
    <property type="entry name" value="Leucine_aapep/pepB"/>
</dbReference>
<dbReference type="InterPro" id="IPR008283">
    <property type="entry name" value="Peptidase_M17_N"/>
</dbReference>